<reference evidence="2 3" key="1">
    <citation type="submission" date="2019-07" db="EMBL/GenBank/DDBJ databases">
        <title>Novel species isolated from glacier.</title>
        <authorList>
            <person name="Liu Q."/>
            <person name="Xin Y.-H."/>
        </authorList>
    </citation>
    <scope>NUCLEOTIDE SEQUENCE [LARGE SCALE GENOMIC DNA]</scope>
    <source>
        <strain evidence="2 3">LB1R16</strain>
    </source>
</reference>
<dbReference type="InterPro" id="IPR016187">
    <property type="entry name" value="CTDL_fold"/>
</dbReference>
<proteinExistence type="predicted"/>
<dbReference type="Pfam" id="PF03781">
    <property type="entry name" value="FGE-sulfatase"/>
    <property type="match status" value="1"/>
</dbReference>
<protein>
    <submittedName>
        <fullName evidence="2">Formylglycine-generating enzyme family protein</fullName>
    </submittedName>
</protein>
<dbReference type="RefSeq" id="WP_143554362.1">
    <property type="nucleotide sequence ID" value="NZ_VJWA01000001.1"/>
</dbReference>
<keyword evidence="3" id="KW-1185">Reference proteome</keyword>
<gene>
    <name evidence="2" type="ORF">FMM06_01000</name>
</gene>
<name>A0A552UF09_9SPHN</name>
<comment type="caution">
    <text evidence="2">The sequence shown here is derived from an EMBL/GenBank/DDBJ whole genome shotgun (WGS) entry which is preliminary data.</text>
</comment>
<dbReference type="InterPro" id="IPR051043">
    <property type="entry name" value="Sulfatase_Mod_Factor_Kinase"/>
</dbReference>
<sequence>MSSPHRTTSDVKFSHALTGPYLPPPGKVPGWPFQDMGRWKIDVAGAADEWLTGLREWRREHRLRIGLDDSLYRAPDFAWSQRNFVHALTMVEDLYFFDPETGRYTVDRYLDDLTERFGGVDSVLLWYIYPNIGVDDRGQFDLVHDLPGGLDGLKQVVADFHARGVKVFLPTMPWDHGTREGDAPDWERMADIVAAVGADGINGDTYSGVPRAFHVACEARGRAVVLQPESTAQAGDHILSWNLQSWTKRVPNETIPIVVKLKWVEPRHIVQIENRWSRERWSDLQHAFFNGIGYVAWENVFGFVNRLTDRDAATLRRVAAIQRRFARLLVTDDWIPHDRTLQSGIFSSRWPGKDATLWTLINRCEYGVAGEQIAVAHVDGAAYFDVWNGRAVTPRIADGRAYFGADLEPRGFAALLQLAPGADRGDLDAFLAEMATHAATPLTDLSATWASAQQRLVPVVATKPHGEAPATMVAVPAATFEFAVHGVVIEGYDAEGVDVQYPWEPNARRFHRHRIDIAAFAIDRFPVTNADFKAFIDASGYAPADPHNFLRHWIDGAPAPGSERQPVVWVGIEDARAYAAWAGKRLPREWEWQYAAQGLDGRRYPWGNDWREDAVPPPSLERTMPALADVDAHPEGASPFGVMAMTGHVWQWTDEYRDAHVRAAVVRGGSPYQPHSSHWYFPQGYALDSHGKYLLMAPSKDRSGGIGFRCALDL</sequence>
<dbReference type="Gene3D" id="3.90.1580.10">
    <property type="entry name" value="paralog of FGE (formylglycine-generating enzyme)"/>
    <property type="match status" value="1"/>
</dbReference>
<dbReference type="InterPro" id="IPR005532">
    <property type="entry name" value="SUMF_dom"/>
</dbReference>
<evidence type="ECO:0000313" key="2">
    <source>
        <dbReference type="EMBL" id="TRW16818.1"/>
    </source>
</evidence>
<organism evidence="2 3">
    <name type="scientific">Glacieibacterium frigidum</name>
    <dbReference type="NCBI Taxonomy" id="2593303"/>
    <lineage>
        <taxon>Bacteria</taxon>
        <taxon>Pseudomonadati</taxon>
        <taxon>Pseudomonadota</taxon>
        <taxon>Alphaproteobacteria</taxon>
        <taxon>Sphingomonadales</taxon>
        <taxon>Sphingosinicellaceae</taxon>
        <taxon>Glacieibacterium</taxon>
    </lineage>
</organism>
<dbReference type="AlphaFoldDB" id="A0A552UF09"/>
<dbReference type="SUPFAM" id="SSF56436">
    <property type="entry name" value="C-type lectin-like"/>
    <property type="match status" value="1"/>
</dbReference>
<evidence type="ECO:0000313" key="3">
    <source>
        <dbReference type="Proteomes" id="UP000317894"/>
    </source>
</evidence>
<dbReference type="InterPro" id="IPR042095">
    <property type="entry name" value="SUMF_sf"/>
</dbReference>
<dbReference type="Proteomes" id="UP000317894">
    <property type="component" value="Unassembled WGS sequence"/>
</dbReference>
<accession>A0A552UF09</accession>
<dbReference type="OrthoDB" id="9768004at2"/>
<dbReference type="EMBL" id="VJWA01000001">
    <property type="protein sequence ID" value="TRW16818.1"/>
    <property type="molecule type" value="Genomic_DNA"/>
</dbReference>
<dbReference type="PANTHER" id="PTHR23150:SF19">
    <property type="entry name" value="FORMYLGLYCINE-GENERATING ENZYME"/>
    <property type="match status" value="1"/>
</dbReference>
<dbReference type="GO" id="GO:0120147">
    <property type="term" value="F:formylglycine-generating oxidase activity"/>
    <property type="evidence" value="ECO:0007669"/>
    <property type="project" value="TreeGrafter"/>
</dbReference>
<dbReference type="PANTHER" id="PTHR23150">
    <property type="entry name" value="SULFATASE MODIFYING FACTOR 1, 2"/>
    <property type="match status" value="1"/>
</dbReference>
<feature type="domain" description="Sulfatase-modifying factor enzyme-like" evidence="1">
    <location>
        <begin position="503"/>
        <end position="678"/>
    </location>
</feature>
<evidence type="ECO:0000259" key="1">
    <source>
        <dbReference type="Pfam" id="PF03781"/>
    </source>
</evidence>